<evidence type="ECO:0000256" key="1">
    <source>
        <dbReference type="ARBA" id="ARBA00001971"/>
    </source>
</evidence>
<comment type="caution">
    <text evidence="10">The sequence shown here is derived from an EMBL/GenBank/DDBJ whole genome shotgun (WGS) entry which is preliminary data.</text>
</comment>
<dbReference type="GO" id="GO:0005789">
    <property type="term" value="C:endoplasmic reticulum membrane"/>
    <property type="evidence" value="ECO:0007669"/>
    <property type="project" value="UniProtKB-SubCell"/>
</dbReference>
<dbReference type="EMBL" id="BMAV01001063">
    <property type="protein sequence ID" value="GFY38783.1"/>
    <property type="molecule type" value="Genomic_DNA"/>
</dbReference>
<keyword evidence="7" id="KW-0503">Monooxygenase</keyword>
<keyword evidence="7" id="KW-0560">Oxidoreductase</keyword>
<evidence type="ECO:0000256" key="3">
    <source>
        <dbReference type="ARBA" id="ARBA00010617"/>
    </source>
</evidence>
<evidence type="ECO:0000256" key="5">
    <source>
        <dbReference type="ARBA" id="ARBA00022824"/>
    </source>
</evidence>
<evidence type="ECO:0000313" key="11">
    <source>
        <dbReference type="Proteomes" id="UP000886998"/>
    </source>
</evidence>
<evidence type="ECO:0000256" key="7">
    <source>
        <dbReference type="ARBA" id="ARBA00023033"/>
    </source>
</evidence>
<dbReference type="OrthoDB" id="6433150at2759"/>
<dbReference type="PRINTS" id="PR00463">
    <property type="entry name" value="EP450I"/>
</dbReference>
<name>A0A8X6WP76_9ARAC</name>
<protein>
    <submittedName>
        <fullName evidence="10">Cytochrome P450 4c3</fullName>
    </submittedName>
</protein>
<keyword evidence="6 9" id="KW-0408">Iron</keyword>
<dbReference type="PRINTS" id="PR00385">
    <property type="entry name" value="P450"/>
</dbReference>
<dbReference type="Pfam" id="PF00067">
    <property type="entry name" value="p450"/>
    <property type="match status" value="1"/>
</dbReference>
<keyword evidence="9" id="KW-0479">Metal-binding</keyword>
<dbReference type="Gene3D" id="1.10.630.10">
    <property type="entry name" value="Cytochrome P450"/>
    <property type="match status" value="1"/>
</dbReference>
<dbReference type="GO" id="GO:0005506">
    <property type="term" value="F:iron ion binding"/>
    <property type="evidence" value="ECO:0007669"/>
    <property type="project" value="InterPro"/>
</dbReference>
<keyword evidence="8" id="KW-0472">Membrane</keyword>
<accession>A0A8X6WP76</accession>
<dbReference type="Proteomes" id="UP000886998">
    <property type="component" value="Unassembled WGS sequence"/>
</dbReference>
<feature type="binding site" description="axial binding residue" evidence="9">
    <location>
        <position position="131"/>
    </location>
    <ligand>
        <name>heme</name>
        <dbReference type="ChEBI" id="CHEBI:30413"/>
    </ligand>
    <ligandPart>
        <name>Fe</name>
        <dbReference type="ChEBI" id="CHEBI:18248"/>
    </ligandPart>
</feature>
<dbReference type="GO" id="GO:0016705">
    <property type="term" value="F:oxidoreductase activity, acting on paired donors, with incorporation or reduction of molecular oxygen"/>
    <property type="evidence" value="ECO:0007669"/>
    <property type="project" value="InterPro"/>
</dbReference>
<evidence type="ECO:0000256" key="9">
    <source>
        <dbReference type="PIRSR" id="PIRSR602401-1"/>
    </source>
</evidence>
<keyword evidence="4 9" id="KW-0349">Heme</keyword>
<dbReference type="InterPro" id="IPR050196">
    <property type="entry name" value="Cytochrome_P450_Monoox"/>
</dbReference>
<dbReference type="InterPro" id="IPR001128">
    <property type="entry name" value="Cyt_P450"/>
</dbReference>
<dbReference type="InterPro" id="IPR036396">
    <property type="entry name" value="Cyt_P450_sf"/>
</dbReference>
<proteinExistence type="inferred from homology"/>
<keyword evidence="11" id="KW-1185">Reference proteome</keyword>
<comment type="subcellular location">
    <subcellularLocation>
        <location evidence="2">Endoplasmic reticulum membrane</location>
    </subcellularLocation>
</comment>
<sequence length="197" mass="22913">MTWTLFLIGLHPNVQSKIHEELDFVFGDDIDRPVTMDDFKDLKYLECVYKESNRLYPSAPIFARELIEDTIICGYPVPKGTTCLVEVFHLHRDEDVFPNPEIFDPDRFLQENSTDRQSFAYVPFPAGPRNCIGQRFATMEVKVVLSTILRHNTVESLDSRDVILPSLKIHMKPSIPVRLRIRPRNPRENILTPNIYK</sequence>
<dbReference type="GO" id="GO:0004497">
    <property type="term" value="F:monooxygenase activity"/>
    <property type="evidence" value="ECO:0007669"/>
    <property type="project" value="UniProtKB-KW"/>
</dbReference>
<dbReference type="PANTHER" id="PTHR24291">
    <property type="entry name" value="CYTOCHROME P450 FAMILY 4"/>
    <property type="match status" value="1"/>
</dbReference>
<evidence type="ECO:0000256" key="4">
    <source>
        <dbReference type="ARBA" id="ARBA00022617"/>
    </source>
</evidence>
<evidence type="ECO:0000256" key="6">
    <source>
        <dbReference type="ARBA" id="ARBA00023004"/>
    </source>
</evidence>
<evidence type="ECO:0000313" key="10">
    <source>
        <dbReference type="EMBL" id="GFY38783.1"/>
    </source>
</evidence>
<dbReference type="AlphaFoldDB" id="A0A8X6WP76"/>
<organism evidence="10 11">
    <name type="scientific">Trichonephila inaurata madagascariensis</name>
    <dbReference type="NCBI Taxonomy" id="2747483"/>
    <lineage>
        <taxon>Eukaryota</taxon>
        <taxon>Metazoa</taxon>
        <taxon>Ecdysozoa</taxon>
        <taxon>Arthropoda</taxon>
        <taxon>Chelicerata</taxon>
        <taxon>Arachnida</taxon>
        <taxon>Araneae</taxon>
        <taxon>Araneomorphae</taxon>
        <taxon>Entelegynae</taxon>
        <taxon>Araneoidea</taxon>
        <taxon>Nephilidae</taxon>
        <taxon>Trichonephila</taxon>
        <taxon>Trichonephila inaurata</taxon>
    </lineage>
</organism>
<gene>
    <name evidence="10" type="primary">Cyp4c3</name>
    <name evidence="10" type="ORF">TNIN_202691</name>
</gene>
<dbReference type="InterPro" id="IPR002401">
    <property type="entry name" value="Cyt_P450_E_grp-I"/>
</dbReference>
<evidence type="ECO:0000256" key="2">
    <source>
        <dbReference type="ARBA" id="ARBA00004586"/>
    </source>
</evidence>
<reference evidence="10" key="1">
    <citation type="submission" date="2020-08" db="EMBL/GenBank/DDBJ databases">
        <title>Multicomponent nature underlies the extraordinary mechanical properties of spider dragline silk.</title>
        <authorList>
            <person name="Kono N."/>
            <person name="Nakamura H."/>
            <person name="Mori M."/>
            <person name="Yoshida Y."/>
            <person name="Ohtoshi R."/>
            <person name="Malay A.D."/>
            <person name="Moran D.A.P."/>
            <person name="Tomita M."/>
            <person name="Numata K."/>
            <person name="Arakawa K."/>
        </authorList>
    </citation>
    <scope>NUCLEOTIDE SEQUENCE</scope>
</reference>
<dbReference type="PANTHER" id="PTHR24291:SF189">
    <property type="entry name" value="CYTOCHROME P450 4C3-RELATED"/>
    <property type="match status" value="1"/>
</dbReference>
<keyword evidence="5" id="KW-0256">Endoplasmic reticulum</keyword>
<dbReference type="GO" id="GO:0020037">
    <property type="term" value="F:heme binding"/>
    <property type="evidence" value="ECO:0007669"/>
    <property type="project" value="InterPro"/>
</dbReference>
<comment type="similarity">
    <text evidence="3">Belongs to the cytochrome P450 family.</text>
</comment>
<evidence type="ECO:0000256" key="8">
    <source>
        <dbReference type="ARBA" id="ARBA00023136"/>
    </source>
</evidence>
<dbReference type="SUPFAM" id="SSF48264">
    <property type="entry name" value="Cytochrome P450"/>
    <property type="match status" value="1"/>
</dbReference>
<comment type="cofactor">
    <cofactor evidence="1 9">
        <name>heme</name>
        <dbReference type="ChEBI" id="CHEBI:30413"/>
    </cofactor>
</comment>